<name>X1CKB6_9ZZZZ</name>
<evidence type="ECO:0000313" key="1">
    <source>
        <dbReference type="EMBL" id="GAG84646.1"/>
    </source>
</evidence>
<proteinExistence type="predicted"/>
<protein>
    <submittedName>
        <fullName evidence="1">Uncharacterized protein</fullName>
    </submittedName>
</protein>
<accession>X1CKB6</accession>
<comment type="caution">
    <text evidence="1">The sequence shown here is derived from an EMBL/GenBank/DDBJ whole genome shotgun (WGS) entry which is preliminary data.</text>
</comment>
<dbReference type="EMBL" id="BART01014084">
    <property type="protein sequence ID" value="GAG84646.1"/>
    <property type="molecule type" value="Genomic_DNA"/>
</dbReference>
<organism evidence="1">
    <name type="scientific">marine sediment metagenome</name>
    <dbReference type="NCBI Taxonomy" id="412755"/>
    <lineage>
        <taxon>unclassified sequences</taxon>
        <taxon>metagenomes</taxon>
        <taxon>ecological metagenomes</taxon>
    </lineage>
</organism>
<reference evidence="1" key="1">
    <citation type="journal article" date="2014" name="Front. Microbiol.">
        <title>High frequency of phylogenetically diverse reductive dehalogenase-homologous genes in deep subseafloor sedimentary metagenomes.</title>
        <authorList>
            <person name="Kawai M."/>
            <person name="Futagami T."/>
            <person name="Toyoda A."/>
            <person name="Takaki Y."/>
            <person name="Nishi S."/>
            <person name="Hori S."/>
            <person name="Arai W."/>
            <person name="Tsubouchi T."/>
            <person name="Morono Y."/>
            <person name="Uchiyama I."/>
            <person name="Ito T."/>
            <person name="Fujiyama A."/>
            <person name="Inagaki F."/>
            <person name="Takami H."/>
        </authorList>
    </citation>
    <scope>NUCLEOTIDE SEQUENCE</scope>
    <source>
        <strain evidence="1">Expedition CK06-06</strain>
    </source>
</reference>
<dbReference type="AlphaFoldDB" id="X1CKB6"/>
<gene>
    <name evidence="1" type="ORF">S01H4_28360</name>
</gene>
<sequence length="94" mass="11450">MIREKITEGCFFLRSNVDRQLLKEKNVQHMFPFLGKQIMSAIKRDKMIIPKDNFIADIYVRFMTEEEYDNKKYPFSCFIFKWWGGKRFGFSYVL</sequence>